<name>A0A372LS80_9BACI</name>
<evidence type="ECO:0000313" key="2">
    <source>
        <dbReference type="Proteomes" id="UP000264541"/>
    </source>
</evidence>
<dbReference type="EMBL" id="QVTE01000014">
    <property type="protein sequence ID" value="RFU70652.1"/>
    <property type="molecule type" value="Genomic_DNA"/>
</dbReference>
<protein>
    <submittedName>
        <fullName evidence="1">HPr family phosphocarrier protein</fullName>
    </submittedName>
</protein>
<gene>
    <name evidence="1" type="ORF">D0469_05830</name>
</gene>
<proteinExistence type="predicted"/>
<evidence type="ECO:0000313" key="1">
    <source>
        <dbReference type="EMBL" id="RFU70652.1"/>
    </source>
</evidence>
<keyword evidence="2" id="KW-1185">Reference proteome</keyword>
<dbReference type="Proteomes" id="UP000264541">
    <property type="component" value="Unassembled WGS sequence"/>
</dbReference>
<accession>A0A372LS80</accession>
<organism evidence="1 2">
    <name type="scientific">Peribacillus saganii</name>
    <dbReference type="NCBI Taxonomy" id="2303992"/>
    <lineage>
        <taxon>Bacteria</taxon>
        <taxon>Bacillati</taxon>
        <taxon>Bacillota</taxon>
        <taxon>Bacilli</taxon>
        <taxon>Bacillales</taxon>
        <taxon>Bacillaceae</taxon>
        <taxon>Peribacillus</taxon>
    </lineage>
</organism>
<dbReference type="InterPro" id="IPR035895">
    <property type="entry name" value="HPr-like_sf"/>
</dbReference>
<comment type="caution">
    <text evidence="1">The sequence shown here is derived from an EMBL/GenBank/DDBJ whole genome shotgun (WGS) entry which is preliminary data.</text>
</comment>
<dbReference type="OrthoDB" id="2872747at2"/>
<dbReference type="AlphaFoldDB" id="A0A372LS80"/>
<dbReference type="SUPFAM" id="SSF55594">
    <property type="entry name" value="HPr-like"/>
    <property type="match status" value="1"/>
</dbReference>
<dbReference type="Gene3D" id="3.30.1340.10">
    <property type="entry name" value="HPr-like"/>
    <property type="match status" value="1"/>
</dbReference>
<dbReference type="RefSeq" id="WP_117325705.1">
    <property type="nucleotide sequence ID" value="NZ_QVTE01000014.1"/>
</dbReference>
<reference evidence="1 2" key="1">
    <citation type="submission" date="2018-08" db="EMBL/GenBank/DDBJ databases">
        <title>Bacillus chawlae sp. nov., Bacillus glennii sp. nov., and Bacillus saganii sp. nov. Isolated from the Vehicle Assembly Building at Kennedy Space Center where the Viking Spacecraft were Assembled.</title>
        <authorList>
            <person name="Seuylemezian A."/>
            <person name="Vaishampayan P."/>
        </authorList>
    </citation>
    <scope>NUCLEOTIDE SEQUENCE [LARGE SCALE GENOMIC DNA]</scope>
    <source>
        <strain evidence="1 2">V47-23a</strain>
    </source>
</reference>
<sequence length="107" mass="12372">MYEIISSDVKVQSRLTMKGILSVYQNIKGFEGNIYFMCNHKIIDAQKLSKLVSFMLTIEEDSLIKIIVEGKEVQQKLEDLKENFDGHFQPSGIRQPYFVNPTDTVRI</sequence>